<organism evidence="2 3">
    <name type="scientific">Hyaloscypha hepaticicola</name>
    <dbReference type="NCBI Taxonomy" id="2082293"/>
    <lineage>
        <taxon>Eukaryota</taxon>
        <taxon>Fungi</taxon>
        <taxon>Dikarya</taxon>
        <taxon>Ascomycota</taxon>
        <taxon>Pezizomycotina</taxon>
        <taxon>Leotiomycetes</taxon>
        <taxon>Helotiales</taxon>
        <taxon>Hyaloscyphaceae</taxon>
        <taxon>Hyaloscypha</taxon>
    </lineage>
</organism>
<evidence type="ECO:0000313" key="2">
    <source>
        <dbReference type="EMBL" id="PMD25509.1"/>
    </source>
</evidence>
<feature type="compositionally biased region" description="Gly residues" evidence="1">
    <location>
        <begin position="222"/>
        <end position="239"/>
    </location>
</feature>
<protein>
    <recommendedName>
        <fullName evidence="4">WW domain-containing protein</fullName>
    </recommendedName>
</protein>
<accession>A0A2J6QGW4</accession>
<evidence type="ECO:0008006" key="4">
    <source>
        <dbReference type="Google" id="ProtNLM"/>
    </source>
</evidence>
<feature type="non-terminal residue" evidence="2">
    <location>
        <position position="239"/>
    </location>
</feature>
<reference evidence="2 3" key="1">
    <citation type="submission" date="2016-05" db="EMBL/GenBank/DDBJ databases">
        <title>A degradative enzymes factory behind the ericoid mycorrhizal symbiosis.</title>
        <authorList>
            <consortium name="DOE Joint Genome Institute"/>
            <person name="Martino E."/>
            <person name="Morin E."/>
            <person name="Grelet G."/>
            <person name="Kuo A."/>
            <person name="Kohler A."/>
            <person name="Daghino S."/>
            <person name="Barry K."/>
            <person name="Choi C."/>
            <person name="Cichocki N."/>
            <person name="Clum A."/>
            <person name="Copeland A."/>
            <person name="Hainaut M."/>
            <person name="Haridas S."/>
            <person name="Labutti K."/>
            <person name="Lindquist E."/>
            <person name="Lipzen A."/>
            <person name="Khouja H.-R."/>
            <person name="Murat C."/>
            <person name="Ohm R."/>
            <person name="Olson A."/>
            <person name="Spatafora J."/>
            <person name="Veneault-Fourrey C."/>
            <person name="Henrissat B."/>
            <person name="Grigoriev I."/>
            <person name="Martin F."/>
            <person name="Perotto S."/>
        </authorList>
    </citation>
    <scope>NUCLEOTIDE SEQUENCE [LARGE SCALE GENOMIC DNA]</scope>
    <source>
        <strain evidence="2 3">UAMH 7357</strain>
    </source>
</reference>
<feature type="non-terminal residue" evidence="2">
    <location>
        <position position="1"/>
    </location>
</feature>
<dbReference type="STRING" id="1745343.A0A2J6QGW4"/>
<feature type="region of interest" description="Disordered" evidence="1">
    <location>
        <begin position="1"/>
        <end position="50"/>
    </location>
</feature>
<sequence>SNPPPSYTEAQQQSSTSHLQVPTTHKTRNGIPPQVRRSMEDESRPLPTGWLRQYDPQTHHQFFVDTRVEPARSIWHHPYDDDVYLASLTEAEREEIRGLERGMNRGDLEGESSDEDAVHDQVGAVLGGGLGGEREGGNGVGEGELHGMHKFGRKMKDRLTGSTHLEREQRRKQREAEEQEAYRRHLHFRNQMRRAAETGEPQFLGKDAEGREVYVEPPYDAHGGGGMGGGYGYDPYRGG</sequence>
<dbReference type="OrthoDB" id="2367685at2759"/>
<feature type="compositionally biased region" description="Basic and acidic residues" evidence="1">
    <location>
        <begin position="164"/>
        <end position="180"/>
    </location>
</feature>
<feature type="region of interest" description="Disordered" evidence="1">
    <location>
        <begin position="216"/>
        <end position="239"/>
    </location>
</feature>
<dbReference type="AlphaFoldDB" id="A0A2J6QGW4"/>
<gene>
    <name evidence="2" type="ORF">NA56DRAFT_537521</name>
</gene>
<proteinExistence type="predicted"/>
<dbReference type="EMBL" id="KZ613470">
    <property type="protein sequence ID" value="PMD25509.1"/>
    <property type="molecule type" value="Genomic_DNA"/>
</dbReference>
<keyword evidence="3" id="KW-1185">Reference proteome</keyword>
<dbReference type="Proteomes" id="UP000235672">
    <property type="component" value="Unassembled WGS sequence"/>
</dbReference>
<evidence type="ECO:0000313" key="3">
    <source>
        <dbReference type="Proteomes" id="UP000235672"/>
    </source>
</evidence>
<feature type="region of interest" description="Disordered" evidence="1">
    <location>
        <begin position="154"/>
        <end position="180"/>
    </location>
</feature>
<feature type="compositionally biased region" description="Polar residues" evidence="1">
    <location>
        <begin position="8"/>
        <end position="24"/>
    </location>
</feature>
<name>A0A2J6QGW4_9HELO</name>
<evidence type="ECO:0000256" key="1">
    <source>
        <dbReference type="SAM" id="MobiDB-lite"/>
    </source>
</evidence>